<gene>
    <name evidence="2" type="ORF">F4553_004267</name>
</gene>
<evidence type="ECO:0000313" key="2">
    <source>
        <dbReference type="EMBL" id="MBB5870888.1"/>
    </source>
</evidence>
<keyword evidence="3" id="KW-1185">Reference proteome</keyword>
<reference evidence="2 3" key="1">
    <citation type="submission" date="2020-08" db="EMBL/GenBank/DDBJ databases">
        <title>Sequencing the genomes of 1000 actinobacteria strains.</title>
        <authorList>
            <person name="Klenk H.-P."/>
        </authorList>
    </citation>
    <scope>NUCLEOTIDE SEQUENCE [LARGE SCALE GENOMIC DNA]</scope>
    <source>
        <strain evidence="2 3">DSM 45362</strain>
    </source>
</reference>
<proteinExistence type="predicted"/>
<dbReference type="AlphaFoldDB" id="A0A841BTW7"/>
<dbReference type="Proteomes" id="UP000587527">
    <property type="component" value="Unassembled WGS sequence"/>
</dbReference>
<evidence type="ECO:0000256" key="1">
    <source>
        <dbReference type="SAM" id="MobiDB-lite"/>
    </source>
</evidence>
<organism evidence="2 3">
    <name type="scientific">Allocatelliglobosispora scoriae</name>
    <dbReference type="NCBI Taxonomy" id="643052"/>
    <lineage>
        <taxon>Bacteria</taxon>
        <taxon>Bacillati</taxon>
        <taxon>Actinomycetota</taxon>
        <taxon>Actinomycetes</taxon>
        <taxon>Micromonosporales</taxon>
        <taxon>Micromonosporaceae</taxon>
        <taxon>Allocatelliglobosispora</taxon>
    </lineage>
</organism>
<dbReference type="RefSeq" id="WP_184838581.1">
    <property type="nucleotide sequence ID" value="NZ_JACHMN010000002.1"/>
</dbReference>
<evidence type="ECO:0000313" key="3">
    <source>
        <dbReference type="Proteomes" id="UP000587527"/>
    </source>
</evidence>
<feature type="region of interest" description="Disordered" evidence="1">
    <location>
        <begin position="1"/>
        <end position="43"/>
    </location>
</feature>
<name>A0A841BTW7_9ACTN</name>
<sequence>MTRPEEEAPVADAVEQATPANPIDAAEDETSAPPLGLEVPEWDAAEQSVVVELDDER</sequence>
<accession>A0A841BTW7</accession>
<protein>
    <submittedName>
        <fullName evidence="2">Uncharacterized protein</fullName>
    </submittedName>
</protein>
<comment type="caution">
    <text evidence="2">The sequence shown here is derived from an EMBL/GenBank/DDBJ whole genome shotgun (WGS) entry which is preliminary data.</text>
</comment>
<dbReference type="EMBL" id="JACHMN010000002">
    <property type="protein sequence ID" value="MBB5870888.1"/>
    <property type="molecule type" value="Genomic_DNA"/>
</dbReference>